<evidence type="ECO:0000313" key="2">
    <source>
        <dbReference type="Proteomes" id="UP001524501"/>
    </source>
</evidence>
<accession>A0ABT1Q8Z8</accession>
<organism evidence="1 2">
    <name type="scientific">Rhodococcus tibetensis</name>
    <dbReference type="NCBI Taxonomy" id="2965064"/>
    <lineage>
        <taxon>Bacteria</taxon>
        <taxon>Bacillati</taxon>
        <taxon>Actinomycetota</taxon>
        <taxon>Actinomycetes</taxon>
        <taxon>Mycobacteriales</taxon>
        <taxon>Nocardiaceae</taxon>
        <taxon>Rhodococcus</taxon>
    </lineage>
</organism>
<reference evidence="1 2" key="1">
    <citation type="submission" date="2022-07" db="EMBL/GenBank/DDBJ databases">
        <title>Degradation activity of malathion, p-nitrophenol and potential low-temperature adaptation strategy of Rhodococcus sp. FXJ9.536.</title>
        <authorList>
            <person name="Huang J."/>
            <person name="Huang Y."/>
        </authorList>
    </citation>
    <scope>NUCLEOTIDE SEQUENCE [LARGE SCALE GENOMIC DNA]</scope>
    <source>
        <strain evidence="1 2">FXJ9.536</strain>
    </source>
</reference>
<proteinExistence type="predicted"/>
<keyword evidence="2" id="KW-1185">Reference proteome</keyword>
<evidence type="ECO:0000313" key="1">
    <source>
        <dbReference type="EMBL" id="MCQ4118711.1"/>
    </source>
</evidence>
<dbReference type="EMBL" id="JANFQF010000004">
    <property type="protein sequence ID" value="MCQ4118711.1"/>
    <property type="molecule type" value="Genomic_DNA"/>
</dbReference>
<comment type="caution">
    <text evidence="1">The sequence shown here is derived from an EMBL/GenBank/DDBJ whole genome shotgun (WGS) entry which is preliminary data.</text>
</comment>
<dbReference type="RefSeq" id="WP_255966351.1">
    <property type="nucleotide sequence ID" value="NZ_JANFQF010000004.1"/>
</dbReference>
<name>A0ABT1Q8Z8_9NOCA</name>
<protein>
    <submittedName>
        <fullName evidence="1">Uncharacterized protein</fullName>
    </submittedName>
</protein>
<dbReference type="Proteomes" id="UP001524501">
    <property type="component" value="Unassembled WGS sequence"/>
</dbReference>
<gene>
    <name evidence="1" type="ORF">NOF53_05910</name>
</gene>
<sequence length="68" mass="7166">MSAANPAVLSAAGRYRAATLHGAPDDVVARRRQELTLTRAVHLLEQSGVLPLDEDLITELAAAAMGSR</sequence>